<evidence type="ECO:0000259" key="9">
    <source>
        <dbReference type="Pfam" id="PF01551"/>
    </source>
</evidence>
<evidence type="ECO:0000256" key="6">
    <source>
        <dbReference type="ARBA" id="ARBA00023049"/>
    </source>
</evidence>
<keyword evidence="8" id="KW-1133">Transmembrane helix</keyword>
<comment type="cofactor">
    <cofactor evidence="1">
        <name>Zn(2+)</name>
        <dbReference type="ChEBI" id="CHEBI:29105"/>
    </cofactor>
</comment>
<dbReference type="InterPro" id="IPR016047">
    <property type="entry name" value="M23ase_b-sheet_dom"/>
</dbReference>
<keyword evidence="4 10" id="KW-0378">Hydrolase</keyword>
<keyword evidence="6" id="KW-0482">Metalloprotease</keyword>
<organism evidence="10 11">
    <name type="scientific">Sphingomonas kaistensis</name>
    <dbReference type="NCBI Taxonomy" id="298708"/>
    <lineage>
        <taxon>Bacteria</taxon>
        <taxon>Pseudomonadati</taxon>
        <taxon>Pseudomonadota</taxon>
        <taxon>Alphaproteobacteria</taxon>
        <taxon>Sphingomonadales</taxon>
        <taxon>Sphingomonadaceae</taxon>
        <taxon>Sphingomonas</taxon>
    </lineage>
</organism>
<evidence type="ECO:0000313" key="11">
    <source>
        <dbReference type="Proteomes" id="UP001382935"/>
    </source>
</evidence>
<dbReference type="SUPFAM" id="SSF51261">
    <property type="entry name" value="Duplicated hybrid motif"/>
    <property type="match status" value="1"/>
</dbReference>
<dbReference type="PANTHER" id="PTHR21666">
    <property type="entry name" value="PEPTIDASE-RELATED"/>
    <property type="match status" value="1"/>
</dbReference>
<feature type="coiled-coil region" evidence="7">
    <location>
        <begin position="132"/>
        <end position="159"/>
    </location>
</feature>
<evidence type="ECO:0000256" key="3">
    <source>
        <dbReference type="ARBA" id="ARBA00022723"/>
    </source>
</evidence>
<dbReference type="GO" id="GO:0016787">
    <property type="term" value="F:hydrolase activity"/>
    <property type="evidence" value="ECO:0007669"/>
    <property type="project" value="UniProtKB-KW"/>
</dbReference>
<dbReference type="EMBL" id="CP145607">
    <property type="protein sequence ID" value="WWM69292.1"/>
    <property type="molecule type" value="Genomic_DNA"/>
</dbReference>
<dbReference type="Proteomes" id="UP001382935">
    <property type="component" value="Chromosome"/>
</dbReference>
<dbReference type="PANTHER" id="PTHR21666:SF288">
    <property type="entry name" value="CELL DIVISION PROTEIN YTFB"/>
    <property type="match status" value="1"/>
</dbReference>
<keyword evidence="3" id="KW-0479">Metal-binding</keyword>
<dbReference type="EC" id="3.4.-.-" evidence="10"/>
<gene>
    <name evidence="10" type="ORF">V6R86_00890</name>
</gene>
<dbReference type="CDD" id="cd12797">
    <property type="entry name" value="M23_peptidase"/>
    <property type="match status" value="1"/>
</dbReference>
<dbReference type="RefSeq" id="WP_338501219.1">
    <property type="nucleotide sequence ID" value="NZ_CP145607.1"/>
</dbReference>
<accession>A0ABZ2FZH2</accession>
<sequence>MTHAIRTTGLLRSRDLFVHDGTKLRRIRLSTPLQFAFFLAAALMLAWSAFAAAHFLRGDQALVAVTADKGDLQQLAKAAEQRARLIEQRQTLLATMLAGGDVDPASLPQVSDAGSLPAAIAAPLDRVEDKLAAEEAAAAERLELRYRTATRELKKLGLTPQRLAVGGPFEPATKSDPTFKSLFNSWKKLDSLQDGVIAVPSDKPVKTAAFTSSFGVRSDPFGRGAAMHAGIDLAGPVGTPIYATADGTITEVGYNNGGYGNLIKVDHGRGIETRYGHLSAFSVRVGERVKRGQVIGRMGSTGRSTGSHLHYEVRIDGRAVNPIPFMRSTDYLVAIKSRNGHSMDQIALGGPAGAAKR</sequence>
<evidence type="ECO:0000256" key="5">
    <source>
        <dbReference type="ARBA" id="ARBA00022833"/>
    </source>
</evidence>
<evidence type="ECO:0000256" key="4">
    <source>
        <dbReference type="ARBA" id="ARBA00022801"/>
    </source>
</evidence>
<proteinExistence type="predicted"/>
<feature type="transmembrane region" description="Helical" evidence="8">
    <location>
        <begin position="35"/>
        <end position="56"/>
    </location>
</feature>
<dbReference type="InterPro" id="IPR050570">
    <property type="entry name" value="Cell_wall_metabolism_enzyme"/>
</dbReference>
<protein>
    <submittedName>
        <fullName evidence="10">M23 family metallopeptidase</fullName>
        <ecNumber evidence="10">3.4.-.-</ecNumber>
    </submittedName>
</protein>
<keyword evidence="2" id="KW-0645">Protease</keyword>
<evidence type="ECO:0000256" key="7">
    <source>
        <dbReference type="SAM" id="Coils"/>
    </source>
</evidence>
<dbReference type="InterPro" id="IPR011055">
    <property type="entry name" value="Dup_hybrid_motif"/>
</dbReference>
<keyword evidence="8" id="KW-0812">Transmembrane</keyword>
<evidence type="ECO:0000256" key="8">
    <source>
        <dbReference type="SAM" id="Phobius"/>
    </source>
</evidence>
<keyword evidence="7" id="KW-0175">Coiled coil</keyword>
<reference evidence="10 11" key="1">
    <citation type="submission" date="2024-02" db="EMBL/GenBank/DDBJ databases">
        <title>Full genome sequence of Sphingomonas kaistensis.</title>
        <authorList>
            <person name="Poletto B.L."/>
            <person name="Silva G."/>
            <person name="Galante D."/>
            <person name="Campos K.R."/>
            <person name="Santos M.B.N."/>
            <person name="Sacchi C.T."/>
        </authorList>
    </citation>
    <scope>NUCLEOTIDE SEQUENCE [LARGE SCALE GENOMIC DNA]</scope>
    <source>
        <strain evidence="10 11">MA4R</strain>
    </source>
</reference>
<dbReference type="Gene3D" id="2.70.70.10">
    <property type="entry name" value="Glucose Permease (Domain IIA)"/>
    <property type="match status" value="1"/>
</dbReference>
<keyword evidence="8" id="KW-0472">Membrane</keyword>
<name>A0ABZ2FZH2_9SPHN</name>
<dbReference type="Pfam" id="PF01551">
    <property type="entry name" value="Peptidase_M23"/>
    <property type="match status" value="1"/>
</dbReference>
<evidence type="ECO:0000256" key="2">
    <source>
        <dbReference type="ARBA" id="ARBA00022670"/>
    </source>
</evidence>
<feature type="domain" description="M23ase beta-sheet core" evidence="9">
    <location>
        <begin position="227"/>
        <end position="322"/>
    </location>
</feature>
<evidence type="ECO:0000313" key="10">
    <source>
        <dbReference type="EMBL" id="WWM69292.1"/>
    </source>
</evidence>
<keyword evidence="11" id="KW-1185">Reference proteome</keyword>
<evidence type="ECO:0000256" key="1">
    <source>
        <dbReference type="ARBA" id="ARBA00001947"/>
    </source>
</evidence>
<keyword evidence="5" id="KW-0862">Zinc</keyword>